<gene>
    <name evidence="2" type="ORF">MGWOODY_Clf385</name>
</gene>
<accession>A0A160V8P2</accession>
<dbReference type="AlphaFoldDB" id="A0A160V8P2"/>
<name>A0A160V8P2_9ZZZZ</name>
<feature type="transmembrane region" description="Helical" evidence="1">
    <location>
        <begin position="14"/>
        <end position="34"/>
    </location>
</feature>
<feature type="transmembrane region" description="Helical" evidence="1">
    <location>
        <begin position="46"/>
        <end position="64"/>
    </location>
</feature>
<keyword evidence="1" id="KW-0812">Transmembrane</keyword>
<reference evidence="2" key="1">
    <citation type="submission" date="2015-10" db="EMBL/GenBank/DDBJ databases">
        <authorList>
            <person name="Gilbert D.G."/>
        </authorList>
    </citation>
    <scope>NUCLEOTIDE SEQUENCE</scope>
</reference>
<keyword evidence="1" id="KW-0472">Membrane</keyword>
<evidence type="ECO:0000313" key="2">
    <source>
        <dbReference type="EMBL" id="CUV02168.1"/>
    </source>
</evidence>
<feature type="transmembrane region" description="Helical" evidence="1">
    <location>
        <begin position="128"/>
        <end position="151"/>
    </location>
</feature>
<organism evidence="2">
    <name type="scientific">hydrothermal vent metagenome</name>
    <dbReference type="NCBI Taxonomy" id="652676"/>
    <lineage>
        <taxon>unclassified sequences</taxon>
        <taxon>metagenomes</taxon>
        <taxon>ecological metagenomes</taxon>
    </lineage>
</organism>
<proteinExistence type="predicted"/>
<dbReference type="EMBL" id="FAXA01000196">
    <property type="protein sequence ID" value="CUV02168.1"/>
    <property type="molecule type" value="Genomic_DNA"/>
</dbReference>
<sequence>MVVLGEYTKTRGRFLLTALVLEGYFFCSLGPAWVAERRSESQLSQAALTAAVAALALLLTGIWGTPNSDAFWKSAAIVTILAVVLAYLAVPDVEPGRIAVSFQGKAVSLAAGIACIGIAGGINWPPYWWVFTLVFMVWAGAVLVPPAKYLGRRIRKRFQGR</sequence>
<feature type="transmembrane region" description="Helical" evidence="1">
    <location>
        <begin position="70"/>
        <end position="90"/>
    </location>
</feature>
<evidence type="ECO:0000256" key="1">
    <source>
        <dbReference type="SAM" id="Phobius"/>
    </source>
</evidence>
<keyword evidence="1" id="KW-1133">Transmembrane helix</keyword>
<protein>
    <submittedName>
        <fullName evidence="2">Uncharacterized protein</fullName>
    </submittedName>
</protein>